<feature type="compositionally biased region" description="Basic and acidic residues" evidence="1">
    <location>
        <begin position="1"/>
        <end position="18"/>
    </location>
</feature>
<dbReference type="Proteomes" id="UP000504606">
    <property type="component" value="Unplaced"/>
</dbReference>
<keyword evidence="2" id="KW-1185">Reference proteome</keyword>
<reference evidence="3" key="1">
    <citation type="submission" date="2025-08" db="UniProtKB">
        <authorList>
            <consortium name="RefSeq"/>
        </authorList>
    </citation>
    <scope>IDENTIFICATION</scope>
    <source>
        <tissue evidence="3">Whole organism</tissue>
    </source>
</reference>
<protein>
    <submittedName>
        <fullName evidence="3">Uncharacterized protein LOC113207363</fullName>
    </submittedName>
</protein>
<feature type="region of interest" description="Disordered" evidence="1">
    <location>
        <begin position="1"/>
        <end position="62"/>
    </location>
</feature>
<dbReference type="Gene3D" id="3.80.10.10">
    <property type="entry name" value="Ribonuclease Inhibitor"/>
    <property type="match status" value="1"/>
</dbReference>
<sequence>MECDTCTEHLDNTERLPDSRCPSCHQDRSGARDPPPAAAPAPPAAPNDGRDPQPAADAQARPPREMEMTWYIGNSPDDEQQRKAAALRDAPGVRRLVGVRCDRDPAWSLQLLQRAAPSVEQLSVYGPREAHLRAVHAMPRLTRLLLSCHDAALAAQPPELPALPTGHSRLQWLRVWDFPRAGATLLQSLLRAHGHSLEFLQLQVGTAGDKEWPESCGDLHSLLEPCGLRALRRLVLQRGARRFTHGPAPCGQQRAQVRRVLPGAEVLCIECDDVEWDDL</sequence>
<dbReference type="AlphaFoldDB" id="A0A6J1SK13"/>
<name>A0A6J1SK13_FRAOC</name>
<evidence type="ECO:0000256" key="1">
    <source>
        <dbReference type="SAM" id="MobiDB-lite"/>
    </source>
</evidence>
<proteinExistence type="predicted"/>
<gene>
    <name evidence="3" type="primary">LOC113207363</name>
</gene>
<accession>A0A6J1SK13</accession>
<dbReference type="GeneID" id="113207363"/>
<dbReference type="OrthoDB" id="8217849at2759"/>
<feature type="compositionally biased region" description="Low complexity" evidence="1">
    <location>
        <begin position="52"/>
        <end position="61"/>
    </location>
</feature>
<feature type="compositionally biased region" description="Pro residues" evidence="1">
    <location>
        <begin position="33"/>
        <end position="45"/>
    </location>
</feature>
<dbReference type="KEGG" id="foc:113207363"/>
<evidence type="ECO:0000313" key="3">
    <source>
        <dbReference type="RefSeq" id="XP_026279680.2"/>
    </source>
</evidence>
<organism evidence="2 3">
    <name type="scientific">Frankliniella occidentalis</name>
    <name type="common">Western flower thrips</name>
    <name type="synonym">Euthrips occidentalis</name>
    <dbReference type="NCBI Taxonomy" id="133901"/>
    <lineage>
        <taxon>Eukaryota</taxon>
        <taxon>Metazoa</taxon>
        <taxon>Ecdysozoa</taxon>
        <taxon>Arthropoda</taxon>
        <taxon>Hexapoda</taxon>
        <taxon>Insecta</taxon>
        <taxon>Pterygota</taxon>
        <taxon>Neoptera</taxon>
        <taxon>Paraneoptera</taxon>
        <taxon>Thysanoptera</taxon>
        <taxon>Terebrantia</taxon>
        <taxon>Thripoidea</taxon>
        <taxon>Thripidae</taxon>
        <taxon>Frankliniella</taxon>
    </lineage>
</organism>
<dbReference type="RefSeq" id="XP_026279680.2">
    <property type="nucleotide sequence ID" value="XM_026423895.2"/>
</dbReference>
<dbReference type="InterPro" id="IPR032675">
    <property type="entry name" value="LRR_dom_sf"/>
</dbReference>
<evidence type="ECO:0000313" key="2">
    <source>
        <dbReference type="Proteomes" id="UP000504606"/>
    </source>
</evidence>